<dbReference type="Pfam" id="PF18721">
    <property type="entry name" value="CxC6"/>
    <property type="match status" value="1"/>
</dbReference>
<name>A0AAD6S2Y4_9AGAR</name>
<evidence type="ECO:0000313" key="3">
    <source>
        <dbReference type="EMBL" id="KAJ7020269.1"/>
    </source>
</evidence>
<feature type="domain" description="CxC5 like cysteine cluster associated with KDZ" evidence="1">
    <location>
        <begin position="113"/>
        <end position="208"/>
    </location>
</feature>
<organism evidence="3 4">
    <name type="scientific">Mycena alexandri</name>
    <dbReference type="NCBI Taxonomy" id="1745969"/>
    <lineage>
        <taxon>Eukaryota</taxon>
        <taxon>Fungi</taxon>
        <taxon>Dikarya</taxon>
        <taxon>Basidiomycota</taxon>
        <taxon>Agaricomycotina</taxon>
        <taxon>Agaricomycetes</taxon>
        <taxon>Agaricomycetidae</taxon>
        <taxon>Agaricales</taxon>
        <taxon>Marasmiineae</taxon>
        <taxon>Mycenaceae</taxon>
        <taxon>Mycena</taxon>
    </lineage>
</organism>
<dbReference type="InterPro" id="IPR041539">
    <property type="entry name" value="CxC5"/>
</dbReference>
<accession>A0AAD6S2Y4</accession>
<proteinExistence type="predicted"/>
<gene>
    <name evidence="3" type="ORF">C8F04DRAFT_1318648</name>
</gene>
<evidence type="ECO:0000313" key="4">
    <source>
        <dbReference type="Proteomes" id="UP001218188"/>
    </source>
</evidence>
<reference evidence="3" key="1">
    <citation type="submission" date="2023-03" db="EMBL/GenBank/DDBJ databases">
        <title>Massive genome expansion in bonnet fungi (Mycena s.s.) driven by repeated elements and novel gene families across ecological guilds.</title>
        <authorList>
            <consortium name="Lawrence Berkeley National Laboratory"/>
            <person name="Harder C.B."/>
            <person name="Miyauchi S."/>
            <person name="Viragh M."/>
            <person name="Kuo A."/>
            <person name="Thoen E."/>
            <person name="Andreopoulos B."/>
            <person name="Lu D."/>
            <person name="Skrede I."/>
            <person name="Drula E."/>
            <person name="Henrissat B."/>
            <person name="Morin E."/>
            <person name="Kohler A."/>
            <person name="Barry K."/>
            <person name="LaButti K."/>
            <person name="Morin E."/>
            <person name="Salamov A."/>
            <person name="Lipzen A."/>
            <person name="Mereny Z."/>
            <person name="Hegedus B."/>
            <person name="Baldrian P."/>
            <person name="Stursova M."/>
            <person name="Weitz H."/>
            <person name="Taylor A."/>
            <person name="Grigoriev I.V."/>
            <person name="Nagy L.G."/>
            <person name="Martin F."/>
            <person name="Kauserud H."/>
        </authorList>
    </citation>
    <scope>NUCLEOTIDE SEQUENCE</scope>
    <source>
        <strain evidence="3">CBHHK200</strain>
    </source>
</reference>
<comment type="caution">
    <text evidence="3">The sequence shown here is derived from an EMBL/GenBank/DDBJ whole genome shotgun (WGS) entry which is preliminary data.</text>
</comment>
<dbReference type="AlphaFoldDB" id="A0AAD6S2Y4"/>
<dbReference type="EMBL" id="JARJCM010000269">
    <property type="protein sequence ID" value="KAJ7020269.1"/>
    <property type="molecule type" value="Genomic_DNA"/>
</dbReference>
<feature type="domain" description="CxC6 like cysteine cluster associated with KDZ" evidence="2">
    <location>
        <begin position="323"/>
        <end position="386"/>
    </location>
</feature>
<dbReference type="Proteomes" id="UP001218188">
    <property type="component" value="Unassembled WGS sequence"/>
</dbReference>
<evidence type="ECO:0000259" key="2">
    <source>
        <dbReference type="Pfam" id="PF18721"/>
    </source>
</evidence>
<dbReference type="Pfam" id="PF18718">
    <property type="entry name" value="CxC5"/>
    <property type="match status" value="1"/>
</dbReference>
<feature type="non-terminal residue" evidence="3">
    <location>
        <position position="1"/>
    </location>
</feature>
<dbReference type="InterPro" id="IPR040898">
    <property type="entry name" value="CxC6"/>
</dbReference>
<keyword evidence="4" id="KW-1185">Reference proteome</keyword>
<evidence type="ECO:0000259" key="1">
    <source>
        <dbReference type="Pfam" id="PF18718"/>
    </source>
</evidence>
<sequence length="632" mass="72136">MSLQEILSVLDQYPTLKGLPFNGLTQFLRMACLARPLIQFQQLDRRIPPTCLQLGVLELLGTSLSNADLDLVALCWLAFKEIVWNHPEVRPTEEEVIEYNKAALGRGTYDVMTLTEPMTHKATLYTLRNGVLPVYTTSLYCRGCNRRYYHNNSVHKQSSLRTYYGGVPHVIQVAQHFFMESPLLELFSNGMVFGWLSASNWARIYNSALAKIYPHVANNKLAYPSTLREPVPPTGWTMEIRNEDVMNGFLLYSILLEKAEQRGILVLPHDEANHKDRLQPVLAERNKEMEGIGQEAYPHACDLCFFVFEAEDGTLMKIQTAHCDGDTIGHRCCKVHDCKVPLASNRQHFCPDHQHIKLKCAVIDCTDNSTSGFRTCSNPEHHALETAYFTRGKSLHKLRSRLKKTGVSVPANSIPEDYDDDDDEVIIESGRDGPVEVDCDGKPEGGNRRLRAYFGSRRTHNEQLIMRCCGVILSRATLYGSEAVSAVNDFAKATFPSPQSTPEFFIFDNNCKLDAHQRAIHDRHFENTGKPVDVFHFTCKHKLTDHHCQLYCNTAAFPELIDENGNWRFNTSICEQTNVWFGGYLSVVRDMEVTRYNFFLDEMIKRRNRYIIGELERKGHSPWMVPMDALFP</sequence>
<protein>
    <recommendedName>
        <fullName evidence="5">CxC6 like cysteine cluster associated with KDZ domain-containing protein</fullName>
    </recommendedName>
</protein>
<evidence type="ECO:0008006" key="5">
    <source>
        <dbReference type="Google" id="ProtNLM"/>
    </source>
</evidence>